<dbReference type="Proteomes" id="UP000074914">
    <property type="component" value="Chromosome"/>
</dbReference>
<sequence length="197" mass="20257">MSNLWPWLAVAGVGALHGLNPATGWMFAAAWGVRSGDRGQVLRALAPIAAGHAVSVALVAAAVALGLGMDRSALQVVAGVLLAGVVVFHLLGRKTRRARVPASHTGLALWSFMMSTAHGAGLMLVPAFIPLCMAGTPAREITASGSLMLALAVVGIHTMTMLVVIGVIASGICRSFEAGGRLLQSLKPKVQPASRRK</sequence>
<gene>
    <name evidence="2" type="ORF">CPter291_0026</name>
</gene>
<evidence type="ECO:0000313" key="3">
    <source>
        <dbReference type="Proteomes" id="UP000074914"/>
    </source>
</evidence>
<feature type="transmembrane region" description="Helical" evidence="1">
    <location>
        <begin position="149"/>
        <end position="173"/>
    </location>
</feature>
<proteinExistence type="predicted"/>
<organism evidence="2 3">
    <name type="scientific">Collimonas pratensis</name>
    <dbReference type="NCBI Taxonomy" id="279113"/>
    <lineage>
        <taxon>Bacteria</taxon>
        <taxon>Pseudomonadati</taxon>
        <taxon>Pseudomonadota</taxon>
        <taxon>Betaproteobacteria</taxon>
        <taxon>Burkholderiales</taxon>
        <taxon>Oxalobacteraceae</taxon>
        <taxon>Collimonas</taxon>
    </lineage>
</organism>
<name>A0ABM5YZV1_9BURK</name>
<keyword evidence="1" id="KW-0472">Membrane</keyword>
<feature type="transmembrane region" description="Helical" evidence="1">
    <location>
        <begin position="6"/>
        <end position="33"/>
    </location>
</feature>
<evidence type="ECO:0000256" key="1">
    <source>
        <dbReference type="SAM" id="Phobius"/>
    </source>
</evidence>
<dbReference type="RefSeq" id="WP_062111232.1">
    <property type="nucleotide sequence ID" value="NZ_CP013236.1"/>
</dbReference>
<keyword evidence="1" id="KW-0812">Transmembrane</keyword>
<reference evidence="2 3" key="1">
    <citation type="submission" date="2015-11" db="EMBL/GenBank/DDBJ databases">
        <title>Exploring the genomic traits of fungus-feeding bacterial genus Collimonas.</title>
        <authorList>
            <person name="Song C."/>
            <person name="Schmidt R."/>
            <person name="de Jager V."/>
            <person name="Krzyzanowska D."/>
            <person name="Jongedijk E."/>
            <person name="Cankar K."/>
            <person name="Beekwilder J."/>
            <person name="van Veen A."/>
            <person name="de Boer W."/>
            <person name="van Veen J.A."/>
            <person name="Garbeva P."/>
        </authorList>
    </citation>
    <scope>NUCLEOTIDE SEQUENCE [LARGE SCALE GENOMIC DNA]</scope>
    <source>
        <strain evidence="2 3">Ter291</strain>
    </source>
</reference>
<protein>
    <submittedName>
        <fullName evidence="2">Membrane protein</fullName>
    </submittedName>
</protein>
<keyword evidence="1" id="KW-1133">Transmembrane helix</keyword>
<feature type="transmembrane region" description="Helical" evidence="1">
    <location>
        <begin position="73"/>
        <end position="92"/>
    </location>
</feature>
<keyword evidence="3" id="KW-1185">Reference proteome</keyword>
<dbReference type="EMBL" id="CP013236">
    <property type="protein sequence ID" value="AMP12322.1"/>
    <property type="molecule type" value="Genomic_DNA"/>
</dbReference>
<evidence type="ECO:0000313" key="2">
    <source>
        <dbReference type="EMBL" id="AMP12322.1"/>
    </source>
</evidence>
<accession>A0ABM5YZV1</accession>
<feature type="transmembrane region" description="Helical" evidence="1">
    <location>
        <begin position="45"/>
        <end position="67"/>
    </location>
</feature>
<feature type="transmembrane region" description="Helical" evidence="1">
    <location>
        <begin position="104"/>
        <end position="129"/>
    </location>
</feature>